<name>A0A2G9GRJ1_9LAMI</name>
<organism evidence="1 2">
    <name type="scientific">Handroanthus impetiginosus</name>
    <dbReference type="NCBI Taxonomy" id="429701"/>
    <lineage>
        <taxon>Eukaryota</taxon>
        <taxon>Viridiplantae</taxon>
        <taxon>Streptophyta</taxon>
        <taxon>Embryophyta</taxon>
        <taxon>Tracheophyta</taxon>
        <taxon>Spermatophyta</taxon>
        <taxon>Magnoliopsida</taxon>
        <taxon>eudicotyledons</taxon>
        <taxon>Gunneridae</taxon>
        <taxon>Pentapetalae</taxon>
        <taxon>asterids</taxon>
        <taxon>lamiids</taxon>
        <taxon>Lamiales</taxon>
        <taxon>Bignoniaceae</taxon>
        <taxon>Crescentiina</taxon>
        <taxon>Tabebuia alliance</taxon>
        <taxon>Handroanthus</taxon>
    </lineage>
</organism>
<protein>
    <submittedName>
        <fullName evidence="1">Uncharacterized protein</fullName>
    </submittedName>
</protein>
<dbReference type="PANTHER" id="PTHR33067">
    <property type="entry name" value="RNA-DIRECTED DNA POLYMERASE-RELATED"/>
    <property type="match status" value="1"/>
</dbReference>
<evidence type="ECO:0000313" key="1">
    <source>
        <dbReference type="EMBL" id="PIN07914.1"/>
    </source>
</evidence>
<reference evidence="2" key="1">
    <citation type="journal article" date="2018" name="Gigascience">
        <title>Genome assembly of the Pink Ipe (Handroanthus impetiginosus, Bignoniaceae), a highly valued, ecologically keystone Neotropical timber forest tree.</title>
        <authorList>
            <person name="Silva-Junior O.B."/>
            <person name="Grattapaglia D."/>
            <person name="Novaes E."/>
            <person name="Collevatti R.G."/>
        </authorList>
    </citation>
    <scope>NUCLEOTIDE SEQUENCE [LARGE SCALE GENOMIC DNA]</scope>
    <source>
        <strain evidence="2">cv. UFG-1</strain>
    </source>
</reference>
<dbReference type="OrthoDB" id="1306327at2759"/>
<proteinExistence type="predicted"/>
<keyword evidence="2" id="KW-1185">Reference proteome</keyword>
<dbReference type="AlphaFoldDB" id="A0A2G9GRJ1"/>
<dbReference type="Proteomes" id="UP000231279">
    <property type="component" value="Unassembled WGS sequence"/>
</dbReference>
<dbReference type="EMBL" id="NKXS01003958">
    <property type="protein sequence ID" value="PIN07914.1"/>
    <property type="molecule type" value="Genomic_DNA"/>
</dbReference>
<comment type="caution">
    <text evidence="1">The sequence shown here is derived from an EMBL/GenBank/DDBJ whole genome shotgun (WGS) entry which is preliminary data.</text>
</comment>
<dbReference type="PANTHER" id="PTHR33067:SF15">
    <property type="entry name" value="RNA-DIRECTED DNA POLYMERASE"/>
    <property type="match status" value="1"/>
</dbReference>
<evidence type="ECO:0000313" key="2">
    <source>
        <dbReference type="Proteomes" id="UP000231279"/>
    </source>
</evidence>
<gene>
    <name evidence="1" type="ORF">CDL12_19516</name>
</gene>
<accession>A0A2G9GRJ1</accession>
<sequence>MSLEEIVKSLAINTTISTEDESEHLGDEEEHSKLEKTKLYTNKKKLKGNERTKVGENVSAILQRKLLPKCKGTGMFAILHIIRNIGIEKAMCDLVASINVMPLSIYSSLNIGILKETGRPFLRSSRTKSDVNDGTLTTEFDGEIIKFNIYDTTKNPSNMSCVFAIDVANSFTQKTVHSNNHAYDNSRTCKDKTNAFQDHME</sequence>